<sequence>MTTQADLQALPTPRKLALGAAALLIVNSFLPWYHVSIGGFSASQSGWHQFGAIAWIVVIGYVVWEAARIAKFAPNEERQADLISAGVGGAGLLLGVIFLIQRISDGSLGFAFFLGLVLLAVFGYALFQQFNAAGGQEALKAAQEQAAARRAASKDDQQPPAPGA</sequence>
<evidence type="ECO:0000256" key="1">
    <source>
        <dbReference type="SAM" id="Phobius"/>
    </source>
</evidence>
<dbReference type="RefSeq" id="WP_007573639.1">
    <property type="nucleotide sequence ID" value="NZ_AGUD01000119.1"/>
</dbReference>
<dbReference type="EMBL" id="AGUD01000119">
    <property type="protein sequence ID" value="EHN11309.1"/>
    <property type="molecule type" value="Genomic_DNA"/>
</dbReference>
<dbReference type="OrthoDB" id="3215573at2"/>
<keyword evidence="1" id="KW-1133">Transmembrane helix</keyword>
<organism evidence="2 3">
    <name type="scientific">Patulibacter medicamentivorans</name>
    <dbReference type="NCBI Taxonomy" id="1097667"/>
    <lineage>
        <taxon>Bacteria</taxon>
        <taxon>Bacillati</taxon>
        <taxon>Actinomycetota</taxon>
        <taxon>Thermoleophilia</taxon>
        <taxon>Solirubrobacterales</taxon>
        <taxon>Patulibacteraceae</taxon>
        <taxon>Patulibacter</taxon>
    </lineage>
</organism>
<keyword evidence="1" id="KW-0472">Membrane</keyword>
<dbReference type="Proteomes" id="UP000005143">
    <property type="component" value="Unassembled WGS sequence"/>
</dbReference>
<proteinExistence type="predicted"/>
<dbReference type="AlphaFoldDB" id="H0E4U1"/>
<feature type="transmembrane region" description="Helical" evidence="1">
    <location>
        <begin position="16"/>
        <end position="35"/>
    </location>
</feature>
<feature type="transmembrane region" description="Helical" evidence="1">
    <location>
        <begin position="82"/>
        <end position="101"/>
    </location>
</feature>
<keyword evidence="1" id="KW-0812">Transmembrane</keyword>
<evidence type="ECO:0000313" key="3">
    <source>
        <dbReference type="Proteomes" id="UP000005143"/>
    </source>
</evidence>
<evidence type="ECO:0000313" key="2">
    <source>
        <dbReference type="EMBL" id="EHN11309.1"/>
    </source>
</evidence>
<feature type="transmembrane region" description="Helical" evidence="1">
    <location>
        <begin position="47"/>
        <end position="70"/>
    </location>
</feature>
<name>H0E4U1_9ACTN</name>
<keyword evidence="3" id="KW-1185">Reference proteome</keyword>
<accession>H0E4U1</accession>
<reference evidence="2 3" key="1">
    <citation type="journal article" date="2013" name="Biodegradation">
        <title>Quantitative proteomic analysis of ibuprofen-degrading Patulibacter sp. strain I11.</title>
        <authorList>
            <person name="Almeida B."/>
            <person name="Kjeldal H."/>
            <person name="Lolas I."/>
            <person name="Knudsen A.D."/>
            <person name="Carvalho G."/>
            <person name="Nielsen K.L."/>
            <person name="Barreto Crespo M.T."/>
            <person name="Stensballe A."/>
            <person name="Nielsen J.L."/>
        </authorList>
    </citation>
    <scope>NUCLEOTIDE SEQUENCE [LARGE SCALE GENOMIC DNA]</scope>
    <source>
        <strain evidence="2 3">I11</strain>
    </source>
</reference>
<protein>
    <submittedName>
        <fullName evidence="2">Uncharacterized protein</fullName>
    </submittedName>
</protein>
<comment type="caution">
    <text evidence="2">The sequence shown here is derived from an EMBL/GenBank/DDBJ whole genome shotgun (WGS) entry which is preliminary data.</text>
</comment>
<gene>
    <name evidence="2" type="ORF">PAI11_18220</name>
</gene>
<feature type="transmembrane region" description="Helical" evidence="1">
    <location>
        <begin position="107"/>
        <end position="127"/>
    </location>
</feature>